<dbReference type="Proteomes" id="UP000265520">
    <property type="component" value="Unassembled WGS sequence"/>
</dbReference>
<evidence type="ECO:0000313" key="1">
    <source>
        <dbReference type="EMBL" id="MCI34265.1"/>
    </source>
</evidence>
<dbReference type="EMBL" id="LXQA010212131">
    <property type="protein sequence ID" value="MCI34265.1"/>
    <property type="molecule type" value="Genomic_DNA"/>
</dbReference>
<comment type="caution">
    <text evidence="1">The sequence shown here is derived from an EMBL/GenBank/DDBJ whole genome shotgun (WGS) entry which is preliminary data.</text>
</comment>
<evidence type="ECO:0000313" key="2">
    <source>
        <dbReference type="Proteomes" id="UP000265520"/>
    </source>
</evidence>
<dbReference type="PANTHER" id="PTHR34222">
    <property type="entry name" value="GAG_PRE-INTEGRS DOMAIN-CONTAINING PROTEIN"/>
    <property type="match status" value="1"/>
</dbReference>
<dbReference type="AlphaFoldDB" id="A0A392RFA1"/>
<organism evidence="1 2">
    <name type="scientific">Trifolium medium</name>
    <dbReference type="NCBI Taxonomy" id="97028"/>
    <lineage>
        <taxon>Eukaryota</taxon>
        <taxon>Viridiplantae</taxon>
        <taxon>Streptophyta</taxon>
        <taxon>Embryophyta</taxon>
        <taxon>Tracheophyta</taxon>
        <taxon>Spermatophyta</taxon>
        <taxon>Magnoliopsida</taxon>
        <taxon>eudicotyledons</taxon>
        <taxon>Gunneridae</taxon>
        <taxon>Pentapetalae</taxon>
        <taxon>rosids</taxon>
        <taxon>fabids</taxon>
        <taxon>Fabales</taxon>
        <taxon>Fabaceae</taxon>
        <taxon>Papilionoideae</taxon>
        <taxon>50 kb inversion clade</taxon>
        <taxon>NPAAA clade</taxon>
        <taxon>Hologalegina</taxon>
        <taxon>IRL clade</taxon>
        <taxon>Trifolieae</taxon>
        <taxon>Trifolium</taxon>
    </lineage>
</organism>
<reference evidence="1 2" key="1">
    <citation type="journal article" date="2018" name="Front. Plant Sci.">
        <title>Red Clover (Trifolium pratense) and Zigzag Clover (T. medium) - A Picture of Genomic Similarities and Differences.</title>
        <authorList>
            <person name="Dluhosova J."/>
            <person name="Istvanek J."/>
            <person name="Nedelnik J."/>
            <person name="Repkova J."/>
        </authorList>
    </citation>
    <scope>NUCLEOTIDE SEQUENCE [LARGE SCALE GENOMIC DNA]</scope>
    <source>
        <strain evidence="2">cv. 10/8</strain>
        <tissue evidence="1">Leaf</tissue>
    </source>
</reference>
<name>A0A392RFA1_9FABA</name>
<sequence length="91" mass="10268">MYLLARCQCESLCNACKFKNEDLVLLFLTGLNDHYAVVRSQILLMEPFPEINVAFSMIIQHESVNGLDSIVDDPSVSLNLVNGKKFYNQGK</sequence>
<feature type="non-terminal residue" evidence="1">
    <location>
        <position position="91"/>
    </location>
</feature>
<dbReference type="PANTHER" id="PTHR34222:SF99">
    <property type="entry name" value="PROTEIN, PUTATIVE-RELATED"/>
    <property type="match status" value="1"/>
</dbReference>
<protein>
    <submittedName>
        <fullName evidence="1">Uncharacterized protein</fullName>
    </submittedName>
</protein>
<keyword evidence="2" id="KW-1185">Reference proteome</keyword>
<accession>A0A392RFA1</accession>
<proteinExistence type="predicted"/>